<dbReference type="EMBL" id="FUZU01000002">
    <property type="protein sequence ID" value="SKC78983.1"/>
    <property type="molecule type" value="Genomic_DNA"/>
</dbReference>
<gene>
    <name evidence="1" type="ORF">SAMN05660236_3850</name>
</gene>
<evidence type="ECO:0000313" key="1">
    <source>
        <dbReference type="EMBL" id="SKC78983.1"/>
    </source>
</evidence>
<sequence>MMKYLFILLTGCLKGSNSIILPFSPNGNKKDIYHEVRNVVAEKDFSVIYTVSTPYNNVVHKVFSLKDDIWEKIEIRNGVAEGIL</sequence>
<dbReference type="STRING" id="688867.SAMN05660236_3850"/>
<keyword evidence="2" id="KW-1185">Reference proteome</keyword>
<proteinExistence type="predicted"/>
<dbReference type="Proteomes" id="UP000190961">
    <property type="component" value="Unassembled WGS sequence"/>
</dbReference>
<organism evidence="1 2">
    <name type="scientific">Ohtaekwangia koreensis</name>
    <dbReference type="NCBI Taxonomy" id="688867"/>
    <lineage>
        <taxon>Bacteria</taxon>
        <taxon>Pseudomonadati</taxon>
        <taxon>Bacteroidota</taxon>
        <taxon>Cytophagia</taxon>
        <taxon>Cytophagales</taxon>
        <taxon>Fulvivirgaceae</taxon>
        <taxon>Ohtaekwangia</taxon>
    </lineage>
</organism>
<evidence type="ECO:0000313" key="2">
    <source>
        <dbReference type="Proteomes" id="UP000190961"/>
    </source>
</evidence>
<protein>
    <submittedName>
        <fullName evidence="1">Uncharacterized protein</fullName>
    </submittedName>
</protein>
<name>A0A1T5LSN1_9BACT</name>
<reference evidence="1 2" key="1">
    <citation type="submission" date="2017-02" db="EMBL/GenBank/DDBJ databases">
        <authorList>
            <person name="Peterson S.W."/>
        </authorList>
    </citation>
    <scope>NUCLEOTIDE SEQUENCE [LARGE SCALE GENOMIC DNA]</scope>
    <source>
        <strain evidence="1 2">DSM 25262</strain>
    </source>
</reference>
<dbReference type="RefSeq" id="WP_079688356.1">
    <property type="nucleotide sequence ID" value="NZ_FUZU01000002.1"/>
</dbReference>
<accession>A0A1T5LSN1</accession>
<dbReference type="AlphaFoldDB" id="A0A1T5LSN1"/>